<proteinExistence type="predicted"/>
<dbReference type="AlphaFoldDB" id="A0AAE0L5L9"/>
<feature type="non-terminal residue" evidence="1">
    <location>
        <position position="1"/>
    </location>
</feature>
<evidence type="ECO:0000313" key="1">
    <source>
        <dbReference type="EMBL" id="KAK3272644.1"/>
    </source>
</evidence>
<name>A0AAE0L5L9_9CHLO</name>
<keyword evidence="2" id="KW-1185">Reference proteome</keyword>
<organism evidence="1 2">
    <name type="scientific">Cymbomonas tetramitiformis</name>
    <dbReference type="NCBI Taxonomy" id="36881"/>
    <lineage>
        <taxon>Eukaryota</taxon>
        <taxon>Viridiplantae</taxon>
        <taxon>Chlorophyta</taxon>
        <taxon>Pyramimonadophyceae</taxon>
        <taxon>Pyramimonadales</taxon>
        <taxon>Pyramimonadaceae</taxon>
        <taxon>Cymbomonas</taxon>
    </lineage>
</organism>
<evidence type="ECO:0000313" key="2">
    <source>
        <dbReference type="Proteomes" id="UP001190700"/>
    </source>
</evidence>
<accession>A0AAE0L5L9</accession>
<reference evidence="1 2" key="1">
    <citation type="journal article" date="2015" name="Genome Biol. Evol.">
        <title>Comparative Genomics of a Bacterivorous Green Alga Reveals Evolutionary Causalities and Consequences of Phago-Mixotrophic Mode of Nutrition.</title>
        <authorList>
            <person name="Burns J.A."/>
            <person name="Paasch A."/>
            <person name="Narechania A."/>
            <person name="Kim E."/>
        </authorList>
    </citation>
    <scope>NUCLEOTIDE SEQUENCE [LARGE SCALE GENOMIC DNA]</scope>
    <source>
        <strain evidence="1 2">PLY_AMNH</strain>
    </source>
</reference>
<protein>
    <submittedName>
        <fullName evidence="1">Uncharacterized protein</fullName>
    </submittedName>
</protein>
<gene>
    <name evidence="1" type="ORF">CYMTET_19065</name>
</gene>
<dbReference type="EMBL" id="LGRX02008859">
    <property type="protein sequence ID" value="KAK3272644.1"/>
    <property type="molecule type" value="Genomic_DNA"/>
</dbReference>
<sequence>IGYKTASAHWQGKSTLGAKKQEVVDNLTNSAEQGFRLEGFDNPPPCLTTMDPLLDLKKIGDHSCPLLEGKTAKKARRMMMQRLTASDFLTHFLRLPAEGSELAELVLHEMVARLSGLATACKKVPMSSSASPLCQRDNGL</sequence>
<dbReference type="Proteomes" id="UP001190700">
    <property type="component" value="Unassembled WGS sequence"/>
</dbReference>
<comment type="caution">
    <text evidence="1">The sequence shown here is derived from an EMBL/GenBank/DDBJ whole genome shotgun (WGS) entry which is preliminary data.</text>
</comment>